<dbReference type="EMBL" id="JABFHI010000010">
    <property type="protein sequence ID" value="NOG32809.1"/>
    <property type="molecule type" value="Genomic_DNA"/>
</dbReference>
<sequence>MTGASKLHSLAYQRLFEATASLRKGAFFETLTPETPSCACCDRSWCEVEAPFQAVRYHYGKNGETEYVCLTCYTPRIPSEEMLGLERFNVTGKTRTPIYGKLGMLVGSGGIITPRSELYLTLPPKLFEKYREGEFGQQGRLSTQKSLVRLISLLSQGALDPLVDGFVYIENWGRKVDVLMRQLTPTYSLHEVWCNSDRGVRVMNLHAMLLTAEQLHQQGLHKKAGSIVFWKPILDAAEGHRDDKAFEKWLAKVPEPAALMQSLPLDPYDRLQLPTVLGVIMDFLDDLLPYCHPKPFPALAQQTPSAPQQGALF</sequence>
<reference evidence="1 2" key="1">
    <citation type="submission" date="2020-05" db="EMBL/GenBank/DDBJ databases">
        <authorList>
            <person name="Ruan W."/>
            <person name="Jeon C.O."/>
            <person name="Chun B.H."/>
        </authorList>
    </citation>
    <scope>NUCLEOTIDE SEQUENCE [LARGE SCALE GENOMIC DNA]</scope>
    <source>
        <strain evidence="1 2">TBZ9</strain>
    </source>
</reference>
<name>A0A7Y3U231_9GAMM</name>
<evidence type="ECO:0000313" key="2">
    <source>
        <dbReference type="Proteomes" id="UP000588806"/>
    </source>
</evidence>
<dbReference type="RefSeq" id="WP_171703271.1">
    <property type="nucleotide sequence ID" value="NZ_JABFHI010000010.1"/>
</dbReference>
<proteinExistence type="predicted"/>
<keyword evidence="2" id="KW-1185">Reference proteome</keyword>
<evidence type="ECO:0000313" key="1">
    <source>
        <dbReference type="EMBL" id="NOG32809.1"/>
    </source>
</evidence>
<gene>
    <name evidence="1" type="ORF">HLB35_15505</name>
</gene>
<reference evidence="1 2" key="2">
    <citation type="submission" date="2020-06" db="EMBL/GenBank/DDBJ databases">
        <title>Halomonas songnenensis sp. nov., a moderately halophilic bacterium isolated from saline and alkaline soils.</title>
        <authorList>
            <person name="Jiang J."/>
            <person name="Pan Y."/>
        </authorList>
    </citation>
    <scope>NUCLEOTIDE SEQUENCE [LARGE SCALE GENOMIC DNA]</scope>
    <source>
        <strain evidence="1 2">TBZ9</strain>
    </source>
</reference>
<organism evidence="1 2">
    <name type="scientific">Vreelandella azerica</name>
    <dbReference type="NCBI Taxonomy" id="2732867"/>
    <lineage>
        <taxon>Bacteria</taxon>
        <taxon>Pseudomonadati</taxon>
        <taxon>Pseudomonadota</taxon>
        <taxon>Gammaproteobacteria</taxon>
        <taxon>Oceanospirillales</taxon>
        <taxon>Halomonadaceae</taxon>
        <taxon>Vreelandella</taxon>
    </lineage>
</organism>
<dbReference type="AlphaFoldDB" id="A0A7Y3U231"/>
<protein>
    <submittedName>
        <fullName evidence="1">Uncharacterized protein</fullName>
    </submittedName>
</protein>
<accession>A0A7Y3U231</accession>
<dbReference type="Proteomes" id="UP000588806">
    <property type="component" value="Unassembled WGS sequence"/>
</dbReference>
<comment type="caution">
    <text evidence="1">The sequence shown here is derived from an EMBL/GenBank/DDBJ whole genome shotgun (WGS) entry which is preliminary data.</text>
</comment>